<name>A0A0A9AAZ3_ARUDO</name>
<organism evidence="1">
    <name type="scientific">Arundo donax</name>
    <name type="common">Giant reed</name>
    <name type="synonym">Donax arundinaceus</name>
    <dbReference type="NCBI Taxonomy" id="35708"/>
    <lineage>
        <taxon>Eukaryota</taxon>
        <taxon>Viridiplantae</taxon>
        <taxon>Streptophyta</taxon>
        <taxon>Embryophyta</taxon>
        <taxon>Tracheophyta</taxon>
        <taxon>Spermatophyta</taxon>
        <taxon>Magnoliopsida</taxon>
        <taxon>Liliopsida</taxon>
        <taxon>Poales</taxon>
        <taxon>Poaceae</taxon>
        <taxon>PACMAD clade</taxon>
        <taxon>Arundinoideae</taxon>
        <taxon>Arundineae</taxon>
        <taxon>Arundo</taxon>
    </lineage>
</organism>
<reference evidence="1" key="1">
    <citation type="submission" date="2014-09" db="EMBL/GenBank/DDBJ databases">
        <authorList>
            <person name="Magalhaes I.L.F."/>
            <person name="Oliveira U."/>
            <person name="Santos F.R."/>
            <person name="Vidigal T.H.D.A."/>
            <person name="Brescovit A.D."/>
            <person name="Santos A.J."/>
        </authorList>
    </citation>
    <scope>NUCLEOTIDE SEQUENCE</scope>
    <source>
        <tissue evidence="1">Shoot tissue taken approximately 20 cm above the soil surface</tissue>
    </source>
</reference>
<accession>A0A0A9AAZ3</accession>
<dbReference type="EMBL" id="GBRH01253668">
    <property type="protein sequence ID" value="JAD44227.1"/>
    <property type="molecule type" value="Transcribed_RNA"/>
</dbReference>
<sequence>MAIKNLSYYLSFIATI</sequence>
<evidence type="ECO:0000313" key="1">
    <source>
        <dbReference type="EMBL" id="JAD44227.1"/>
    </source>
</evidence>
<reference evidence="1" key="2">
    <citation type="journal article" date="2015" name="Data Brief">
        <title>Shoot transcriptome of the giant reed, Arundo donax.</title>
        <authorList>
            <person name="Barrero R.A."/>
            <person name="Guerrero F.D."/>
            <person name="Moolhuijzen P."/>
            <person name="Goolsby J.A."/>
            <person name="Tidwell J."/>
            <person name="Bellgard S.E."/>
            <person name="Bellgard M.I."/>
        </authorList>
    </citation>
    <scope>NUCLEOTIDE SEQUENCE</scope>
    <source>
        <tissue evidence="1">Shoot tissue taken approximately 20 cm above the soil surface</tissue>
    </source>
</reference>
<dbReference type="AlphaFoldDB" id="A0A0A9AAZ3"/>
<protein>
    <submittedName>
        <fullName evidence="1">Uncharacterized protein</fullName>
    </submittedName>
</protein>
<proteinExistence type="predicted"/>